<keyword evidence="2" id="KW-1133">Transmembrane helix</keyword>
<feature type="compositionally biased region" description="Low complexity" evidence="1">
    <location>
        <begin position="706"/>
        <end position="717"/>
    </location>
</feature>
<dbReference type="RefSeq" id="WP_070010158.1">
    <property type="nucleotide sequence ID" value="NZ_LJGS01000038.1"/>
</dbReference>
<keyword evidence="4" id="KW-1185">Reference proteome</keyword>
<gene>
    <name evidence="3" type="ORF">AN215_04190</name>
</gene>
<dbReference type="AlphaFoldDB" id="A0A1E7JS89"/>
<feature type="transmembrane region" description="Helical" evidence="2">
    <location>
        <begin position="21"/>
        <end position="47"/>
    </location>
</feature>
<dbReference type="SUPFAM" id="SSF53649">
    <property type="entry name" value="Alkaline phosphatase-like"/>
    <property type="match status" value="1"/>
</dbReference>
<evidence type="ECO:0000313" key="3">
    <source>
        <dbReference type="EMBL" id="OEU91717.1"/>
    </source>
</evidence>
<keyword evidence="2" id="KW-0472">Membrane</keyword>
<dbReference type="OrthoDB" id="5404822at2"/>
<dbReference type="PATRIC" id="fig|933944.5.peg.1833"/>
<reference evidence="3 4" key="1">
    <citation type="journal article" date="2016" name="Front. Microbiol.">
        <title>Comparative Genomics Analysis of Streptomyces Species Reveals Their Adaptation to the Marine Environment and Their Diversity at the Genomic Level.</title>
        <authorList>
            <person name="Tian X."/>
            <person name="Zhang Z."/>
            <person name="Yang T."/>
            <person name="Chen M."/>
            <person name="Li J."/>
            <person name="Chen F."/>
            <person name="Yang J."/>
            <person name="Li W."/>
            <person name="Zhang B."/>
            <person name="Zhang Z."/>
            <person name="Wu J."/>
            <person name="Zhang C."/>
            <person name="Long L."/>
            <person name="Xiao J."/>
        </authorList>
    </citation>
    <scope>NUCLEOTIDE SEQUENCE [LARGE SCALE GENOMIC DNA]</scope>
    <source>
        <strain evidence="3 4">SCSIO 10390</strain>
    </source>
</reference>
<feature type="transmembrane region" description="Helical" evidence="2">
    <location>
        <begin position="59"/>
        <end position="82"/>
    </location>
</feature>
<dbReference type="Gene3D" id="3.40.720.10">
    <property type="entry name" value="Alkaline Phosphatase, subunit A"/>
    <property type="match status" value="1"/>
</dbReference>
<feature type="compositionally biased region" description="Basic and acidic residues" evidence="1">
    <location>
        <begin position="718"/>
        <end position="736"/>
    </location>
</feature>
<evidence type="ECO:0000256" key="1">
    <source>
        <dbReference type="SAM" id="MobiDB-lite"/>
    </source>
</evidence>
<dbReference type="Pfam" id="PF01663">
    <property type="entry name" value="Phosphodiest"/>
    <property type="match status" value="1"/>
</dbReference>
<name>A0A1E7JS89_9ACTN</name>
<dbReference type="EMBL" id="LJGT01000037">
    <property type="protein sequence ID" value="OEU91717.1"/>
    <property type="molecule type" value="Genomic_DNA"/>
</dbReference>
<evidence type="ECO:0000313" key="4">
    <source>
        <dbReference type="Proteomes" id="UP000176087"/>
    </source>
</evidence>
<evidence type="ECO:0000256" key="2">
    <source>
        <dbReference type="SAM" id="Phobius"/>
    </source>
</evidence>
<feature type="transmembrane region" description="Helical" evidence="2">
    <location>
        <begin position="125"/>
        <end position="148"/>
    </location>
</feature>
<keyword evidence="2" id="KW-0812">Transmembrane</keyword>
<proteinExistence type="predicted"/>
<comment type="caution">
    <text evidence="3">The sequence shown here is derived from an EMBL/GenBank/DDBJ whole genome shotgun (WGS) entry which is preliminary data.</text>
</comment>
<feature type="compositionally biased region" description="Basic and acidic residues" evidence="1">
    <location>
        <begin position="504"/>
        <end position="517"/>
    </location>
</feature>
<dbReference type="InterPro" id="IPR007165">
    <property type="entry name" value="Phage_holin_4_2"/>
</dbReference>
<organism evidence="3 4">
    <name type="scientific">Streptomyces abyssalis</name>
    <dbReference type="NCBI Taxonomy" id="933944"/>
    <lineage>
        <taxon>Bacteria</taxon>
        <taxon>Bacillati</taxon>
        <taxon>Actinomycetota</taxon>
        <taxon>Actinomycetes</taxon>
        <taxon>Kitasatosporales</taxon>
        <taxon>Streptomycetaceae</taxon>
        <taxon>Streptomyces</taxon>
    </lineage>
</organism>
<feature type="region of interest" description="Disordered" evidence="1">
    <location>
        <begin position="693"/>
        <end position="736"/>
    </location>
</feature>
<accession>A0A1E7JS89</accession>
<dbReference type="Pfam" id="PF04020">
    <property type="entry name" value="Phage_holin_4_2"/>
    <property type="match status" value="1"/>
</dbReference>
<dbReference type="InterPro" id="IPR002591">
    <property type="entry name" value="Phosphodiest/P_Trfase"/>
</dbReference>
<evidence type="ECO:0008006" key="5">
    <source>
        <dbReference type="Google" id="ProtNLM"/>
    </source>
</evidence>
<dbReference type="Proteomes" id="UP000176087">
    <property type="component" value="Unassembled WGS sequence"/>
</dbReference>
<sequence length="736" mass="77216">MRLRVFPPGLPGGVPRHWRSFGATVLRVLAVWAVSTLTLLVLAGILPDFRLQSPEAGNSATYIATTAAIGAGVFGLLGAVVWPVLVRALLLVPALVLGTLVFFLNGSLLWLALSLVPYGSGSADPGTAVVVAAAMSAASSAAGTALAVRDDGAYRRRLARLADRRRRREGLGPAPRTPGTVFLQLDGVGHGLLREAVTGGAGGEPALMPTVAAMYGATHRLTPWRTDWPSQTGASQLGILHGSNKDVPAFRWYEKGSGEVLISNRPSGAAELQRRAVEETGDRGLLALDGASRGNLFTGGAGQVALVVAVAARRGRENRSRAGYVAYFSDPANATRTAVSFVAEVVRELIQSTRSRLRGERPRVPRGGLYPLIRAFATVVQRDVVVAAVLGDVFSGRSAVFADLVAYDEVAHHSGPRGSDAKKVLRRLDRSVALIAKAARRAPRPYRIVLLSDHGQSAGQTFRAAYGLTLEDLVRAGCGLPVSRRVGRTPSGAEARAAARAALHRPESGPQNEERTPSRSAGPVVLASGNLGLVSFPDVPGRMSREQVDKRHPTLLRTLADHPGIGFLLLHSEQHGPVVLGGGGAEHRLDTGEITGGPDPLAPFGPGAADAVRRTAGFRNVPDIMINSVIDPESGAVHAFEQQIGSHGGLGGEQNDAFLLSPRELSAPSGEEELVGAERVHLVLRRWLNEAAGAAVPASRARDENAPAAPDGEAPAAPDREFPAAPDRESPAARPA</sequence>
<protein>
    <recommendedName>
        <fullName evidence="5">Phage holin family protein</fullName>
    </recommendedName>
</protein>
<dbReference type="STRING" id="933944.AN215_04190"/>
<feature type="region of interest" description="Disordered" evidence="1">
    <location>
        <begin position="486"/>
        <end position="524"/>
    </location>
</feature>
<dbReference type="InterPro" id="IPR017850">
    <property type="entry name" value="Alkaline_phosphatase_core_sf"/>
</dbReference>
<feature type="transmembrane region" description="Helical" evidence="2">
    <location>
        <begin position="89"/>
        <end position="113"/>
    </location>
</feature>